<evidence type="ECO:0000313" key="2">
    <source>
        <dbReference type="Proteomes" id="UP001162060"/>
    </source>
</evidence>
<evidence type="ECO:0008006" key="3">
    <source>
        <dbReference type="Google" id="ProtNLM"/>
    </source>
</evidence>
<name>A0AAV1TZ31_9STRA</name>
<protein>
    <recommendedName>
        <fullName evidence="3">Polyprotein</fullName>
    </recommendedName>
</protein>
<comment type="caution">
    <text evidence="1">The sequence shown here is derived from an EMBL/GenBank/DDBJ whole genome shotgun (WGS) entry which is preliminary data.</text>
</comment>
<dbReference type="Gene3D" id="2.40.70.10">
    <property type="entry name" value="Acid Proteases"/>
    <property type="match status" value="1"/>
</dbReference>
<accession>A0AAV1TZ31</accession>
<dbReference type="CDD" id="cd00303">
    <property type="entry name" value="retropepsin_like"/>
    <property type="match status" value="1"/>
</dbReference>
<dbReference type="EMBL" id="CAKLBY020000114">
    <property type="protein sequence ID" value="CAK7927670.1"/>
    <property type="molecule type" value="Genomic_DNA"/>
</dbReference>
<gene>
    <name evidence="1" type="ORF">PM001_LOCUS12820</name>
</gene>
<reference evidence="1" key="1">
    <citation type="submission" date="2024-01" db="EMBL/GenBank/DDBJ databases">
        <authorList>
            <person name="Webb A."/>
        </authorList>
    </citation>
    <scope>NUCLEOTIDE SEQUENCE</scope>
    <source>
        <strain evidence="1">Pm1</strain>
    </source>
</reference>
<dbReference type="AlphaFoldDB" id="A0AAV1TZ31"/>
<evidence type="ECO:0000313" key="1">
    <source>
        <dbReference type="EMBL" id="CAK7927670.1"/>
    </source>
</evidence>
<dbReference type="Proteomes" id="UP001162060">
    <property type="component" value="Unassembled WGS sequence"/>
</dbReference>
<dbReference type="InterPro" id="IPR021109">
    <property type="entry name" value="Peptidase_aspartic_dom_sf"/>
</dbReference>
<organism evidence="1 2">
    <name type="scientific">Peronospora matthiolae</name>
    <dbReference type="NCBI Taxonomy" id="2874970"/>
    <lineage>
        <taxon>Eukaryota</taxon>
        <taxon>Sar</taxon>
        <taxon>Stramenopiles</taxon>
        <taxon>Oomycota</taxon>
        <taxon>Peronosporomycetes</taxon>
        <taxon>Peronosporales</taxon>
        <taxon>Peronosporaceae</taxon>
        <taxon>Peronospora</taxon>
    </lineage>
</organism>
<proteinExistence type="predicted"/>
<sequence>MLPPSIQIHEGPGQVVVKLADGKPRRVSWREVSLSYTFDGFRSNDNFLVIEMNYSFDCILGMPWLARYKPQIDWLARSVRRRSKFDISEVFTHLLVSPSNWPNVTVVDRTSTTPAVHRVSDGPLCTACSVPLRTSDDVSSLCSEDSDVDEQWLPRNDDADEQWLPRDDDAVEQRFPHERAVVEHEQVFPPAPIVVEQRLPQGQDVAEQGLATECDVDGQESPRANMMVEQGFPSSPTVVEQSFPHEQDVVEQGLPHEFVAVGQGLPHHASTDEYGLLPSRDFDVLDEDIQLLEVGGCRFNT</sequence>